<dbReference type="EMBL" id="JAYKXP010000039">
    <property type="protein sequence ID" value="KAK7039152.1"/>
    <property type="molecule type" value="Genomic_DNA"/>
</dbReference>
<evidence type="ECO:0000313" key="4">
    <source>
        <dbReference type="Proteomes" id="UP001383192"/>
    </source>
</evidence>
<comment type="caution">
    <text evidence="3">The sequence shown here is derived from an EMBL/GenBank/DDBJ whole genome shotgun (WGS) entry which is preliminary data.</text>
</comment>
<dbReference type="AlphaFoldDB" id="A0AAW0CL40"/>
<evidence type="ECO:0000313" key="3">
    <source>
        <dbReference type="EMBL" id="KAK7039152.1"/>
    </source>
</evidence>
<feature type="domain" description="Protein kinase" evidence="2">
    <location>
        <begin position="401"/>
        <end position="673"/>
    </location>
</feature>
<sequence>MRGCNPTITIVQAANTQIEAMDQILTKKVQMPKHMWDKLITIWEERHFYETAVWSKLFTLQTSKDAEGIGRTITEAEYAIYWRLFTVFVARTRDPLEDFNDSRHHYTSRWILDPLSPLEDSVQGAKTFIDKQWRFSLLLEAVPEANKQSRQSQNRSSTARTASPVSTSTNTPQENPIPYSNTPKSDFRLDFDNFPFVIIEVDSSVGQRDERRLQIQGLCLAKIAYTVALKSELDKANPSTPPGPDASDEEKQEWIHLFDEASKAAAQKSPVIVGLYLAGSGEIRKYMFHYDGDKHYISKEVYCKLDTKGLVEVIFLLFNYAHFRSNTSSLDWFKKPWSRLSQLPGFKKSQKPDGSSNSRKRNSPDDTEHQGSQDGRAVASKQPRKAPGGALVPYQVSLEGKGLYLLPGYGGLPELPYICAARTRDNRLVVIKLTRQREEVQIHRKLSSLRNPSPSPFIIPLLDVICVDDINLLIMPLCTPFQAAIMDGPVSLFMLHLILAVCSLHCEEVAHLDLRPDNLVVNRGPGGPCLWVIDLGLAKHATVGTRLKGFRGVEEWVAPEVRNDGVFNAFAADVWACGNIIRHYSHQLTDEVGKSVLGLTCHFTNEDPEKRPSLTCKQPGSVMAIGWSLLSKFGSEQVDQPPQSDPVPTFSTKAQLSYAPAGFLDCIHLNRVF</sequence>
<feature type="region of interest" description="Disordered" evidence="1">
    <location>
        <begin position="343"/>
        <end position="388"/>
    </location>
</feature>
<dbReference type="SMART" id="SM00220">
    <property type="entry name" value="S_TKc"/>
    <property type="match status" value="1"/>
</dbReference>
<dbReference type="PROSITE" id="PS50011">
    <property type="entry name" value="PROTEIN_KINASE_DOM"/>
    <property type="match status" value="1"/>
</dbReference>
<name>A0AAW0CL40_9AGAR</name>
<protein>
    <recommendedName>
        <fullName evidence="2">Protein kinase domain-containing protein</fullName>
    </recommendedName>
</protein>
<dbReference type="GO" id="GO:0004672">
    <property type="term" value="F:protein kinase activity"/>
    <property type="evidence" value="ECO:0007669"/>
    <property type="project" value="InterPro"/>
</dbReference>
<dbReference type="Proteomes" id="UP001383192">
    <property type="component" value="Unassembled WGS sequence"/>
</dbReference>
<dbReference type="InterPro" id="IPR000719">
    <property type="entry name" value="Prot_kinase_dom"/>
</dbReference>
<dbReference type="GO" id="GO:0005524">
    <property type="term" value="F:ATP binding"/>
    <property type="evidence" value="ECO:0007669"/>
    <property type="project" value="InterPro"/>
</dbReference>
<dbReference type="Gene3D" id="1.10.510.10">
    <property type="entry name" value="Transferase(Phosphotransferase) domain 1"/>
    <property type="match status" value="1"/>
</dbReference>
<dbReference type="PANTHER" id="PTHR24347">
    <property type="entry name" value="SERINE/THREONINE-PROTEIN KINASE"/>
    <property type="match status" value="1"/>
</dbReference>
<reference evidence="3 4" key="1">
    <citation type="submission" date="2024-01" db="EMBL/GenBank/DDBJ databases">
        <title>A draft genome for a cacao thread blight-causing isolate of Paramarasmius palmivorus.</title>
        <authorList>
            <person name="Baruah I.K."/>
            <person name="Bukari Y."/>
            <person name="Amoako-Attah I."/>
            <person name="Meinhardt L.W."/>
            <person name="Bailey B.A."/>
            <person name="Cohen S.P."/>
        </authorList>
    </citation>
    <scope>NUCLEOTIDE SEQUENCE [LARGE SCALE GENOMIC DNA]</scope>
    <source>
        <strain evidence="3 4">GH-12</strain>
    </source>
</reference>
<evidence type="ECO:0000259" key="2">
    <source>
        <dbReference type="PROSITE" id="PS50011"/>
    </source>
</evidence>
<feature type="compositionally biased region" description="Basic and acidic residues" evidence="1">
    <location>
        <begin position="362"/>
        <end position="371"/>
    </location>
</feature>
<evidence type="ECO:0000256" key="1">
    <source>
        <dbReference type="SAM" id="MobiDB-lite"/>
    </source>
</evidence>
<feature type="compositionally biased region" description="Polar residues" evidence="1">
    <location>
        <begin position="163"/>
        <end position="184"/>
    </location>
</feature>
<gene>
    <name evidence="3" type="ORF">VNI00_010056</name>
</gene>
<feature type="region of interest" description="Disordered" evidence="1">
    <location>
        <begin position="146"/>
        <end position="184"/>
    </location>
</feature>
<keyword evidence="4" id="KW-1185">Reference proteome</keyword>
<organism evidence="3 4">
    <name type="scientific">Paramarasmius palmivorus</name>
    <dbReference type="NCBI Taxonomy" id="297713"/>
    <lineage>
        <taxon>Eukaryota</taxon>
        <taxon>Fungi</taxon>
        <taxon>Dikarya</taxon>
        <taxon>Basidiomycota</taxon>
        <taxon>Agaricomycotina</taxon>
        <taxon>Agaricomycetes</taxon>
        <taxon>Agaricomycetidae</taxon>
        <taxon>Agaricales</taxon>
        <taxon>Marasmiineae</taxon>
        <taxon>Marasmiaceae</taxon>
        <taxon>Paramarasmius</taxon>
    </lineage>
</organism>
<feature type="compositionally biased region" description="Low complexity" evidence="1">
    <location>
        <begin position="146"/>
        <end position="161"/>
    </location>
</feature>
<dbReference type="Pfam" id="PF00069">
    <property type="entry name" value="Pkinase"/>
    <property type="match status" value="1"/>
</dbReference>
<dbReference type="SUPFAM" id="SSF56112">
    <property type="entry name" value="Protein kinase-like (PK-like)"/>
    <property type="match status" value="1"/>
</dbReference>
<proteinExistence type="predicted"/>
<accession>A0AAW0CL40</accession>
<dbReference type="InterPro" id="IPR011009">
    <property type="entry name" value="Kinase-like_dom_sf"/>
</dbReference>